<sequence length="151" mass="16092">MANLVLVLLPLFLIINILSLPLPAPAISSCNGPCKSLNNYTGQLICIEGTRNCKGKSFSQFKCSPPRVVALSTGWFDGGSRYGKMIKITASNGRSVKAKMVDECDSMNGCDAEHADQPSCKNNIVDGSNVVWNDLGLNLDDGVGPVTWSLA</sequence>
<feature type="chain" id="PRO_5035913877" description="Kiwellin-like" evidence="4">
    <location>
        <begin position="20"/>
        <end position="151"/>
    </location>
</feature>
<organism evidence="5 7">
    <name type="scientific">Carya illinoinensis</name>
    <name type="common">Pecan</name>
    <dbReference type="NCBI Taxonomy" id="32201"/>
    <lineage>
        <taxon>Eukaryota</taxon>
        <taxon>Viridiplantae</taxon>
        <taxon>Streptophyta</taxon>
        <taxon>Embryophyta</taxon>
        <taxon>Tracheophyta</taxon>
        <taxon>Spermatophyta</taxon>
        <taxon>Magnoliopsida</taxon>
        <taxon>eudicotyledons</taxon>
        <taxon>Gunneridae</taxon>
        <taxon>Pentapetalae</taxon>
        <taxon>rosids</taxon>
        <taxon>fabids</taxon>
        <taxon>Fagales</taxon>
        <taxon>Juglandaceae</taxon>
        <taxon>Carya</taxon>
    </lineage>
</organism>
<gene>
    <name evidence="5" type="ORF">CIPAW_13G111600</name>
    <name evidence="6" type="ORF">I3842_13G110400</name>
</gene>
<comment type="subcellular location">
    <subcellularLocation>
        <location evidence="1">Secreted</location>
    </subcellularLocation>
</comment>
<evidence type="ECO:0000256" key="1">
    <source>
        <dbReference type="ARBA" id="ARBA00004613"/>
    </source>
</evidence>
<protein>
    <recommendedName>
        <fullName evidence="8">Kiwellin-like</fullName>
    </recommendedName>
</protein>
<dbReference type="PANTHER" id="PTHR33191">
    <property type="entry name" value="RIPENING-RELATED PROTEIN 2-RELATED"/>
    <property type="match status" value="1"/>
</dbReference>
<dbReference type="EMBL" id="CM031821">
    <property type="protein sequence ID" value="KAG6631742.1"/>
    <property type="molecule type" value="Genomic_DNA"/>
</dbReference>
<dbReference type="AlphaFoldDB" id="A0A8T1NQC3"/>
<dbReference type="GO" id="GO:0005576">
    <property type="term" value="C:extracellular region"/>
    <property type="evidence" value="ECO:0007669"/>
    <property type="project" value="UniProtKB-SubCell"/>
</dbReference>
<feature type="signal peptide" evidence="4">
    <location>
        <begin position="1"/>
        <end position="19"/>
    </location>
</feature>
<dbReference type="Proteomes" id="UP000811246">
    <property type="component" value="Chromosome 13"/>
</dbReference>
<keyword evidence="2" id="KW-0964">Secreted</keyword>
<name>A0A8T1NQC3_CARIL</name>
<evidence type="ECO:0000313" key="6">
    <source>
        <dbReference type="EMBL" id="KAG6681843.1"/>
    </source>
</evidence>
<dbReference type="Pfam" id="PF24300">
    <property type="entry name" value="KWL1"/>
    <property type="match status" value="1"/>
</dbReference>
<reference evidence="5" key="1">
    <citation type="submission" date="2020-12" db="EMBL/GenBank/DDBJ databases">
        <title>WGS assembly of Carya illinoinensis cv. Pawnee.</title>
        <authorList>
            <person name="Platts A."/>
            <person name="Shu S."/>
            <person name="Wright S."/>
            <person name="Barry K."/>
            <person name="Edger P."/>
            <person name="Pires J.C."/>
            <person name="Schmutz J."/>
        </authorList>
    </citation>
    <scope>NUCLEOTIDE SEQUENCE</scope>
    <source>
        <tissue evidence="5">Leaf</tissue>
    </source>
</reference>
<keyword evidence="7" id="KW-1185">Reference proteome</keyword>
<evidence type="ECO:0000256" key="3">
    <source>
        <dbReference type="ARBA" id="ARBA00022729"/>
    </source>
</evidence>
<dbReference type="EMBL" id="CM031837">
    <property type="protein sequence ID" value="KAG6681843.1"/>
    <property type="molecule type" value="Genomic_DNA"/>
</dbReference>
<evidence type="ECO:0000313" key="5">
    <source>
        <dbReference type="EMBL" id="KAG6631742.1"/>
    </source>
</evidence>
<comment type="caution">
    <text evidence="5">The sequence shown here is derived from an EMBL/GenBank/DDBJ whole genome shotgun (WGS) entry which is preliminary data.</text>
</comment>
<evidence type="ECO:0000256" key="4">
    <source>
        <dbReference type="SAM" id="SignalP"/>
    </source>
</evidence>
<keyword evidence="3 4" id="KW-0732">Signal</keyword>
<evidence type="ECO:0000256" key="2">
    <source>
        <dbReference type="ARBA" id="ARBA00022525"/>
    </source>
</evidence>
<dbReference type="PANTHER" id="PTHR33191:SF9">
    <property type="entry name" value="RIPENING-RELATED PROTEIN 2-RELATED"/>
    <property type="match status" value="1"/>
</dbReference>
<dbReference type="Proteomes" id="UP000811609">
    <property type="component" value="Chromosome 13"/>
</dbReference>
<dbReference type="InterPro" id="IPR039271">
    <property type="entry name" value="Kiwellin-like"/>
</dbReference>
<dbReference type="CDD" id="cd22270">
    <property type="entry name" value="DPBB_kiwellin-like"/>
    <property type="match status" value="1"/>
</dbReference>
<accession>A0A8T1NQC3</accession>
<proteinExistence type="predicted"/>
<reference evidence="6" key="2">
    <citation type="submission" date="2021-01" db="EMBL/GenBank/DDBJ databases">
        <authorList>
            <person name="Lovell J.T."/>
            <person name="Bentley N."/>
            <person name="Bhattarai G."/>
            <person name="Jenkins J.W."/>
            <person name="Sreedasyam A."/>
            <person name="Alarcon Y."/>
            <person name="Bock C."/>
            <person name="Boston L."/>
            <person name="Carlson J."/>
            <person name="Cervantes K."/>
            <person name="Clermont K."/>
            <person name="Krom N."/>
            <person name="Kubenka K."/>
            <person name="Mamidi S."/>
            <person name="Mattison C."/>
            <person name="Monteros M."/>
            <person name="Pisani C."/>
            <person name="Plott C."/>
            <person name="Rajasekar S."/>
            <person name="Rhein H.S."/>
            <person name="Rohla C."/>
            <person name="Song M."/>
            <person name="Hilaire R.S."/>
            <person name="Shu S."/>
            <person name="Wells L."/>
            <person name="Wang X."/>
            <person name="Webber J."/>
            <person name="Heerema R.J."/>
            <person name="Klein P."/>
            <person name="Conner P."/>
            <person name="Grauke L."/>
            <person name="Grimwood J."/>
            <person name="Schmutz J."/>
            <person name="Randall J.J."/>
        </authorList>
    </citation>
    <scope>NUCLEOTIDE SEQUENCE</scope>
    <source>
        <tissue evidence="6">Leaf</tissue>
    </source>
</reference>
<evidence type="ECO:0008006" key="8">
    <source>
        <dbReference type="Google" id="ProtNLM"/>
    </source>
</evidence>
<evidence type="ECO:0000313" key="7">
    <source>
        <dbReference type="Proteomes" id="UP000811609"/>
    </source>
</evidence>